<dbReference type="AlphaFoldDB" id="A0A0U3E2J0"/>
<proteinExistence type="predicted"/>
<organism evidence="3 4">
    <name type="scientific">Ignicoccus islandicus DSM 13165</name>
    <dbReference type="NCBI Taxonomy" id="940295"/>
    <lineage>
        <taxon>Archaea</taxon>
        <taxon>Thermoproteota</taxon>
        <taxon>Thermoprotei</taxon>
        <taxon>Desulfurococcales</taxon>
        <taxon>Desulfurococcaceae</taxon>
        <taxon>Ignicoccus</taxon>
    </lineage>
</organism>
<keyword evidence="2" id="KW-0732">Signal</keyword>
<evidence type="ECO:0000313" key="4">
    <source>
        <dbReference type="Proteomes" id="UP000060778"/>
    </source>
</evidence>
<reference evidence="3 4" key="1">
    <citation type="submission" date="2013-11" db="EMBL/GenBank/DDBJ databases">
        <title>Comparative genomics of Ignicoccus.</title>
        <authorList>
            <person name="Podar M."/>
        </authorList>
    </citation>
    <scope>NUCLEOTIDE SEQUENCE [LARGE SCALE GENOMIC DNA]</scope>
    <source>
        <strain evidence="3 4">DSM 13165</strain>
    </source>
</reference>
<evidence type="ECO:0000256" key="1">
    <source>
        <dbReference type="ARBA" id="ARBA00022723"/>
    </source>
</evidence>
<dbReference type="GeneID" id="30679569"/>
<dbReference type="NCBIfam" id="TIGR01256">
    <property type="entry name" value="modA"/>
    <property type="match status" value="1"/>
</dbReference>
<evidence type="ECO:0000313" key="3">
    <source>
        <dbReference type="EMBL" id="ALU12139.1"/>
    </source>
</evidence>
<dbReference type="GO" id="GO:0030973">
    <property type="term" value="F:molybdate ion binding"/>
    <property type="evidence" value="ECO:0007669"/>
    <property type="project" value="TreeGrafter"/>
</dbReference>
<dbReference type="PIRSF" id="PIRSF004846">
    <property type="entry name" value="ModA"/>
    <property type="match status" value="1"/>
</dbReference>
<dbReference type="Pfam" id="PF13531">
    <property type="entry name" value="SBP_bac_11"/>
    <property type="match status" value="1"/>
</dbReference>
<dbReference type="Proteomes" id="UP000060778">
    <property type="component" value="Chromosome"/>
</dbReference>
<keyword evidence="4" id="KW-1185">Reference proteome</keyword>
<dbReference type="KEGG" id="iis:EYM_00750"/>
<keyword evidence="1" id="KW-0479">Metal-binding</keyword>
<dbReference type="InterPro" id="IPR005950">
    <property type="entry name" value="ModA"/>
</dbReference>
<dbReference type="GO" id="GO:0046872">
    <property type="term" value="F:metal ion binding"/>
    <property type="evidence" value="ECO:0007669"/>
    <property type="project" value="UniProtKB-KW"/>
</dbReference>
<dbReference type="Gene3D" id="3.40.190.10">
    <property type="entry name" value="Periplasmic binding protein-like II"/>
    <property type="match status" value="2"/>
</dbReference>
<evidence type="ECO:0000256" key="2">
    <source>
        <dbReference type="ARBA" id="ARBA00022729"/>
    </source>
</evidence>
<dbReference type="EMBL" id="CP006867">
    <property type="protein sequence ID" value="ALU12139.1"/>
    <property type="molecule type" value="Genomic_DNA"/>
</dbReference>
<dbReference type="SUPFAM" id="SSF53850">
    <property type="entry name" value="Periplasmic binding protein-like II"/>
    <property type="match status" value="1"/>
</dbReference>
<dbReference type="OrthoDB" id="15033at2157"/>
<protein>
    <recommendedName>
        <fullName evidence="5">Molybdate ABC transporter substrate-binding protein</fullName>
    </recommendedName>
</protein>
<dbReference type="RefSeq" id="WP_075049221.1">
    <property type="nucleotide sequence ID" value="NZ_CP006867.1"/>
</dbReference>
<gene>
    <name evidence="3" type="ORF">EYM_00750</name>
</gene>
<sequence length="255" mass="28412">MRSKLIAAFVILALMTVGLSHLSFQRNEKPLFLLNAAMKKAWLKILPLFEKKYNVQVEAIYGSSGHLLAQLEITKTGEVYSPATPVYMEKAVRDGVVDPNTVTTVACLRLAILVPANSPIRSLDDLVKGNYKVAMCDLKSCAVGKFAKQSFEMSGLWNQLRGKVITFTENFSKLVSLVALGQVDAAIGWSVGHYWYPDKVRAIPLNVSTPYEPCIQIAITKYAKNRDLAAKFIQFLKEPEVQQILKELGYEVVNK</sequence>
<dbReference type="PANTHER" id="PTHR30632:SF0">
    <property type="entry name" value="SULFATE-BINDING PROTEIN"/>
    <property type="match status" value="1"/>
</dbReference>
<dbReference type="STRING" id="940295.EYM_00750"/>
<dbReference type="GO" id="GO:0015689">
    <property type="term" value="P:molybdate ion transport"/>
    <property type="evidence" value="ECO:0007669"/>
    <property type="project" value="InterPro"/>
</dbReference>
<dbReference type="InterPro" id="IPR050682">
    <property type="entry name" value="ModA/WtpA"/>
</dbReference>
<name>A0A0U3E2J0_9CREN</name>
<evidence type="ECO:0008006" key="5">
    <source>
        <dbReference type="Google" id="ProtNLM"/>
    </source>
</evidence>
<dbReference type="PANTHER" id="PTHR30632">
    <property type="entry name" value="MOLYBDATE-BINDING PERIPLASMIC PROTEIN"/>
    <property type="match status" value="1"/>
</dbReference>
<accession>A0A0U3E2J0</accession>